<keyword evidence="7" id="KW-0506">mRNA capping</keyword>
<dbReference type="EMBL" id="CAJVPP010000807">
    <property type="protein sequence ID" value="CAG8513751.1"/>
    <property type="molecule type" value="Genomic_DNA"/>
</dbReference>
<evidence type="ECO:0000256" key="4">
    <source>
        <dbReference type="ARBA" id="ARBA00022679"/>
    </source>
</evidence>
<comment type="caution">
    <text evidence="12">The sequence shown here is derived from an EMBL/GenBank/DDBJ whole genome shotgun (WGS) entry which is preliminary data.</text>
</comment>
<evidence type="ECO:0000313" key="12">
    <source>
        <dbReference type="EMBL" id="CAG8513751.1"/>
    </source>
</evidence>
<dbReference type="AlphaFoldDB" id="A0A9N9A1A5"/>
<dbReference type="PANTHER" id="PTHR10367:SF17">
    <property type="entry name" value="MRNA-CAPPING ENZYME"/>
    <property type="match status" value="1"/>
</dbReference>
<dbReference type="GO" id="GO:0006281">
    <property type="term" value="P:DNA repair"/>
    <property type="evidence" value="ECO:0007669"/>
    <property type="project" value="InterPro"/>
</dbReference>
<dbReference type="Proteomes" id="UP000789375">
    <property type="component" value="Unassembled WGS sequence"/>
</dbReference>
<accession>A0A9N9A1A5</accession>
<keyword evidence="6" id="KW-0547">Nucleotide-binding</keyword>
<evidence type="ECO:0000313" key="13">
    <source>
        <dbReference type="Proteomes" id="UP000789375"/>
    </source>
</evidence>
<dbReference type="GO" id="GO:0005524">
    <property type="term" value="F:ATP binding"/>
    <property type="evidence" value="ECO:0007669"/>
    <property type="project" value="InterPro"/>
</dbReference>
<evidence type="ECO:0000256" key="5">
    <source>
        <dbReference type="ARBA" id="ARBA00022695"/>
    </source>
</evidence>
<dbReference type="PROSITE" id="PS50160">
    <property type="entry name" value="DNA_LIGASE_A3"/>
    <property type="match status" value="1"/>
</dbReference>
<dbReference type="InterPro" id="IPR051029">
    <property type="entry name" value="mRNA_Capping_Enz/RNA_Phosphat"/>
</dbReference>
<proteinExistence type="predicted"/>
<gene>
    <name evidence="12" type="ORF">FMOSSE_LOCUS4675</name>
</gene>
<sequence length="367" mass="43537">MQFAYVQKKRLEVPRVPGHPVDTIRLNELRSRVEVLVGVSNFPGAQPTSFYSKHIQELQNEDYYVCEQSDGTRVLAYITCDSPGKPAVFLIIQIDRKNYYHLIPNLMFPVPGDESFSRFHYETLLDCELVYETESDGRITPKLLVFDLLVMDKTNYMNKPLNKRLGYLRDYIMSPYKKMLRKRPDLAIIQPFNVGNKEMERSYGLEKVLKQIIPSLKHNCDGLIFTSSTSGYSAGKILKWKPPNENSIDLKLSFDFKRHNKNNKPRFCLYKWMDVHRYFDNMYVTDEEWEQFWKHDFQQFEGRIVEVVYNPSIHPPWRFKRFRDDQPRANNHTVIEKIEQSVFDGITEEQAHIFFYFKLLQTINILT</sequence>
<dbReference type="GO" id="GO:0004484">
    <property type="term" value="F:mRNA guanylyltransferase activity"/>
    <property type="evidence" value="ECO:0007669"/>
    <property type="project" value="UniProtKB-EC"/>
</dbReference>
<protein>
    <recommendedName>
        <fullName evidence="2">mRNA guanylyltransferase</fullName>
        <ecNumber evidence="2">2.7.7.50</ecNumber>
    </recommendedName>
</protein>
<organism evidence="12 13">
    <name type="scientific">Funneliformis mosseae</name>
    <name type="common">Endomycorrhizal fungus</name>
    <name type="synonym">Glomus mosseae</name>
    <dbReference type="NCBI Taxonomy" id="27381"/>
    <lineage>
        <taxon>Eukaryota</taxon>
        <taxon>Fungi</taxon>
        <taxon>Fungi incertae sedis</taxon>
        <taxon>Mucoromycota</taxon>
        <taxon>Glomeromycotina</taxon>
        <taxon>Glomeromycetes</taxon>
        <taxon>Glomerales</taxon>
        <taxon>Glomeraceae</taxon>
        <taxon>Funneliformis</taxon>
    </lineage>
</organism>
<dbReference type="SUPFAM" id="SSF56091">
    <property type="entry name" value="DNA ligase/mRNA capping enzyme, catalytic domain"/>
    <property type="match status" value="1"/>
</dbReference>
<comment type="subcellular location">
    <subcellularLocation>
        <location evidence="1">Nucleus</location>
    </subcellularLocation>
</comment>
<dbReference type="GO" id="GO:0003910">
    <property type="term" value="F:DNA ligase (ATP) activity"/>
    <property type="evidence" value="ECO:0007669"/>
    <property type="project" value="InterPro"/>
</dbReference>
<name>A0A9N9A1A5_FUNMO</name>
<evidence type="ECO:0000259" key="11">
    <source>
        <dbReference type="PROSITE" id="PS50160"/>
    </source>
</evidence>
<dbReference type="GO" id="GO:0006310">
    <property type="term" value="P:DNA recombination"/>
    <property type="evidence" value="ECO:0007669"/>
    <property type="project" value="InterPro"/>
</dbReference>
<keyword evidence="8" id="KW-0342">GTP-binding</keyword>
<dbReference type="SUPFAM" id="SSF50249">
    <property type="entry name" value="Nucleic acid-binding proteins"/>
    <property type="match status" value="1"/>
</dbReference>
<dbReference type="Gene3D" id="3.30.470.30">
    <property type="entry name" value="DNA ligase/mRNA capping enzyme"/>
    <property type="match status" value="1"/>
</dbReference>
<dbReference type="GO" id="GO:0006370">
    <property type="term" value="P:7-methylguanosine mRNA capping"/>
    <property type="evidence" value="ECO:0007669"/>
    <property type="project" value="UniProtKB-KW"/>
</dbReference>
<keyword evidence="3" id="KW-0507">mRNA processing</keyword>
<keyword evidence="9" id="KW-0539">Nucleus</keyword>
<reference evidence="12" key="1">
    <citation type="submission" date="2021-06" db="EMBL/GenBank/DDBJ databases">
        <authorList>
            <person name="Kallberg Y."/>
            <person name="Tangrot J."/>
            <person name="Rosling A."/>
        </authorList>
    </citation>
    <scope>NUCLEOTIDE SEQUENCE</scope>
    <source>
        <strain evidence="12">87-6 pot B 2015</strain>
    </source>
</reference>
<feature type="domain" description="ATP-dependent DNA ligase family profile" evidence="11">
    <location>
        <begin position="134"/>
        <end position="240"/>
    </location>
</feature>
<evidence type="ECO:0000256" key="7">
    <source>
        <dbReference type="ARBA" id="ARBA00023042"/>
    </source>
</evidence>
<dbReference type="PANTHER" id="PTHR10367">
    <property type="entry name" value="MRNA-CAPPING ENZYME"/>
    <property type="match status" value="1"/>
</dbReference>
<keyword evidence="4" id="KW-0808">Transferase</keyword>
<evidence type="ECO:0000256" key="8">
    <source>
        <dbReference type="ARBA" id="ARBA00023134"/>
    </source>
</evidence>
<dbReference type="InterPro" id="IPR013846">
    <property type="entry name" value="mRNA_cap_enzyme_C"/>
</dbReference>
<evidence type="ECO:0000256" key="10">
    <source>
        <dbReference type="ARBA" id="ARBA00044624"/>
    </source>
</evidence>
<evidence type="ECO:0000256" key="2">
    <source>
        <dbReference type="ARBA" id="ARBA00012475"/>
    </source>
</evidence>
<dbReference type="InterPro" id="IPR001339">
    <property type="entry name" value="mRNA_cap_enzyme_adenylation"/>
</dbReference>
<dbReference type="Pfam" id="PF01331">
    <property type="entry name" value="mRNA_cap_enzyme"/>
    <property type="match status" value="1"/>
</dbReference>
<keyword evidence="5" id="KW-0548">Nucleotidyltransferase</keyword>
<evidence type="ECO:0000256" key="3">
    <source>
        <dbReference type="ARBA" id="ARBA00022664"/>
    </source>
</evidence>
<dbReference type="CDD" id="cd07895">
    <property type="entry name" value="Adenylation_mRNA_capping"/>
    <property type="match status" value="1"/>
</dbReference>
<evidence type="ECO:0000256" key="6">
    <source>
        <dbReference type="ARBA" id="ARBA00022741"/>
    </source>
</evidence>
<dbReference type="Pfam" id="PF03919">
    <property type="entry name" value="mRNA_cap_C"/>
    <property type="match status" value="1"/>
</dbReference>
<dbReference type="EC" id="2.7.7.50" evidence="2"/>
<comment type="catalytic activity">
    <reaction evidence="10">
        <text>a 5'-end diphospho-ribonucleoside in mRNA + GTP + H(+) = a 5'-end (5'-triphosphoguanosine)-ribonucleoside in mRNA + diphosphate</text>
        <dbReference type="Rhea" id="RHEA:67012"/>
        <dbReference type="Rhea" id="RHEA-COMP:17165"/>
        <dbReference type="Rhea" id="RHEA-COMP:17166"/>
        <dbReference type="ChEBI" id="CHEBI:15378"/>
        <dbReference type="ChEBI" id="CHEBI:33019"/>
        <dbReference type="ChEBI" id="CHEBI:37565"/>
        <dbReference type="ChEBI" id="CHEBI:167616"/>
        <dbReference type="ChEBI" id="CHEBI:167617"/>
        <dbReference type="EC" id="2.7.7.50"/>
    </reaction>
    <physiologicalReaction direction="left-to-right" evidence="10">
        <dbReference type="Rhea" id="RHEA:67013"/>
    </physiologicalReaction>
</comment>
<dbReference type="GO" id="GO:0005525">
    <property type="term" value="F:GTP binding"/>
    <property type="evidence" value="ECO:0007669"/>
    <property type="project" value="UniProtKB-KW"/>
</dbReference>
<keyword evidence="13" id="KW-1185">Reference proteome</keyword>
<dbReference type="InterPro" id="IPR012340">
    <property type="entry name" value="NA-bd_OB-fold"/>
</dbReference>
<evidence type="ECO:0000256" key="9">
    <source>
        <dbReference type="ARBA" id="ARBA00023242"/>
    </source>
</evidence>
<dbReference type="GO" id="GO:0005634">
    <property type="term" value="C:nucleus"/>
    <property type="evidence" value="ECO:0007669"/>
    <property type="project" value="UniProtKB-SubCell"/>
</dbReference>
<dbReference type="Gene3D" id="2.40.50.140">
    <property type="entry name" value="Nucleic acid-binding proteins"/>
    <property type="match status" value="1"/>
</dbReference>
<dbReference type="InterPro" id="IPR012310">
    <property type="entry name" value="DNA_ligase_ATP-dep_cent"/>
</dbReference>
<evidence type="ECO:0000256" key="1">
    <source>
        <dbReference type="ARBA" id="ARBA00004123"/>
    </source>
</evidence>